<evidence type="ECO:0000256" key="10">
    <source>
        <dbReference type="ARBA" id="ARBA00023015"/>
    </source>
</evidence>
<dbReference type="GO" id="GO:0052170">
    <property type="term" value="P:symbiont-mediated suppression of host innate immune response"/>
    <property type="evidence" value="ECO:0007669"/>
    <property type="project" value="UniProtKB-KW"/>
</dbReference>
<comment type="subunit">
    <text evidence="18">Homodimer. Homooligomer. Interacts with host RB1; this interaction induces dissociation of RB1-E2F1 complex thereby disrupting RB1 activity. Interacts with host EP300; this interaction represses EP300 transcriptional activity. Interacts with protein E2; this interaction inhibits E7 oncogenic activity. Interacts with host TMEM173/STING; this interaction impairs the ability of TMEM173/STING to sense cytosolic DNA and promote the production of type I interferon (IFN-alpha and IFN-beta).</text>
</comment>
<evidence type="ECO:0000256" key="8">
    <source>
        <dbReference type="ARBA" id="ARBA00022830"/>
    </source>
</evidence>
<evidence type="ECO:0000256" key="15">
    <source>
        <dbReference type="ARBA" id="ARBA00023258"/>
    </source>
</evidence>
<comment type="subcellular location">
    <subcellularLocation>
        <location evidence="18">Host cytoplasm</location>
    </subcellularLocation>
    <subcellularLocation>
        <location evidence="18">Host nucleus</location>
    </subcellularLocation>
    <text evidence="18">Predominantly found in the host nucleus.</text>
</comment>
<comment type="function">
    <text evidence="19">E7 protein has both transforming and trans-activating activities.</text>
</comment>
<dbReference type="Gene3D" id="3.30.160.330">
    <property type="match status" value="1"/>
</dbReference>
<evidence type="ECO:0000256" key="13">
    <source>
        <dbReference type="ARBA" id="ARBA00023163"/>
    </source>
</evidence>
<dbReference type="GO" id="GO:0008270">
    <property type="term" value="F:zinc ion binding"/>
    <property type="evidence" value="ECO:0007669"/>
    <property type="project" value="UniProtKB-KW"/>
</dbReference>
<keyword evidence="8 18" id="KW-1114">Inhibition of host interferon signaling pathway by virus</keyword>
<keyword evidence="2 18" id="KW-0244">Early protein</keyword>
<dbReference type="GO" id="GO:0019904">
    <property type="term" value="F:protein domain specific binding"/>
    <property type="evidence" value="ECO:0007669"/>
    <property type="project" value="UniProtKB-UniRule"/>
</dbReference>
<feature type="zinc finger region" evidence="18">
    <location>
        <begin position="54"/>
        <end position="90"/>
    </location>
</feature>
<comment type="domain">
    <text evidence="18">The E7 terminal domain is an intrinsically disordered domain, whose flexibility and conformational transitions confer target adaptability to the oncoprotein. It allows adaptation to a variety of protein targets and exposes the PEST degradation sequence that regulates its turnover in the cell.</text>
</comment>
<evidence type="ECO:0000256" key="11">
    <source>
        <dbReference type="ARBA" id="ARBA00023125"/>
    </source>
</evidence>
<keyword evidence="10 18" id="KW-0805">Transcription regulation</keyword>
<keyword evidence="6 18" id="KW-0479">Metal-binding</keyword>
<keyword evidence="1 18" id="KW-1121">Modulation of host cell cycle by virus</keyword>
<evidence type="ECO:0000256" key="16">
    <source>
        <dbReference type="ARBA" id="ARBA00023280"/>
    </source>
</evidence>
<keyword evidence="4 18" id="KW-0945">Host-virus interaction</keyword>
<feature type="short sequence motif" description="Nuclear export signal" evidence="18">
    <location>
        <begin position="72"/>
        <end position="80"/>
    </location>
</feature>
<sequence length="101" mass="10882">MIGKEPCAGDVELDLSELVLPNNLLCEESTESLSPDCEPEEEQSGTAYKVDTNCHFCGASVRLCVVASIPAIHLFEELLLGSFSLICPRCARGPCQHGRST</sequence>
<name>A0A192B6M5_9PAPI</name>
<keyword evidence="15" id="KW-0922">Interferon antiviral system evasion</keyword>
<keyword evidence="13 18" id="KW-0804">Transcription</keyword>
<dbReference type="GO" id="GO:0042025">
    <property type="term" value="C:host cell nucleus"/>
    <property type="evidence" value="ECO:0007669"/>
    <property type="project" value="UniProtKB-SubCell"/>
</dbReference>
<evidence type="ECO:0000256" key="19">
    <source>
        <dbReference type="PIRNR" id="PIRNR003407"/>
    </source>
</evidence>
<evidence type="ECO:0000256" key="14">
    <source>
        <dbReference type="ARBA" id="ARBA00023200"/>
    </source>
</evidence>
<evidence type="ECO:0000256" key="2">
    <source>
        <dbReference type="ARBA" id="ARBA00022518"/>
    </source>
</evidence>
<comment type="caution">
    <text evidence="18">Lacks conserved residue(s) required for the propagation of feature annotation.</text>
</comment>
<keyword evidence="11 18" id="KW-0238">DNA-binding</keyword>
<keyword evidence="16 18" id="KW-0899">Viral immunoevasion</keyword>
<dbReference type="GO" id="GO:0030430">
    <property type="term" value="C:host cell cytoplasm"/>
    <property type="evidence" value="ECO:0007669"/>
    <property type="project" value="UniProtKB-SubCell"/>
</dbReference>
<evidence type="ECO:0000256" key="12">
    <source>
        <dbReference type="ARBA" id="ARBA00023159"/>
    </source>
</evidence>
<dbReference type="InterPro" id="IPR000148">
    <property type="entry name" value="Papilloma_E7"/>
</dbReference>
<dbReference type="HAMAP" id="MF_04004">
    <property type="entry name" value="PPV_E7"/>
    <property type="match status" value="1"/>
</dbReference>
<reference evidence="20" key="1">
    <citation type="submission" date="2016-04" db="EMBL/GenBank/DDBJ databases">
        <title>Identification of a Novel Human Papillomavirus by Metagenomic Analysis of vaginal swab samples from pregnant women.</title>
        <authorList>
            <person name="Liu Z."/>
            <person name="Zhang W."/>
        </authorList>
    </citation>
    <scope>NUCLEOTIDE SEQUENCE</scope>
    <source>
        <strain evidence="20">HPV-ZJ01</strain>
    </source>
</reference>
<evidence type="ECO:0000256" key="9">
    <source>
        <dbReference type="ARBA" id="ARBA00022833"/>
    </source>
</evidence>
<protein>
    <recommendedName>
        <fullName evidence="18 19">Protein E7</fullName>
    </recommendedName>
</protein>
<keyword evidence="17 18" id="KW-1078">G1/S host cell cycle checkpoint dysregulation by virus</keyword>
<keyword evidence="3 18" id="KW-1048">Host nucleus</keyword>
<dbReference type="GO" id="GO:0039502">
    <property type="term" value="P:symbiont-mediated suppression of host type I interferon-mediated signaling pathway"/>
    <property type="evidence" value="ECO:0007669"/>
    <property type="project" value="UniProtKB-UniRule"/>
</dbReference>
<keyword evidence="7 18" id="KW-0863">Zinc-finger</keyword>
<comment type="similarity">
    <text evidence="18 19">Belongs to the papillomaviridae E7 protein family.</text>
</comment>
<accession>A0A192B6M5</accession>
<organism evidence="20">
    <name type="scientific">Human papillomavirus</name>
    <dbReference type="NCBI Taxonomy" id="10566"/>
    <lineage>
        <taxon>Viruses</taxon>
        <taxon>Monodnaviria</taxon>
        <taxon>Shotokuvirae</taxon>
        <taxon>Cossaviricota</taxon>
        <taxon>Papovaviricetes</taxon>
        <taxon>Zurhausenvirales</taxon>
        <taxon>Papillomaviridae</taxon>
    </lineage>
</organism>
<dbReference type="GO" id="GO:0039645">
    <property type="term" value="P:symbiont-mediated perturbation of host cell cycle G1/S transition checkpoint"/>
    <property type="evidence" value="ECO:0007669"/>
    <property type="project" value="UniProtKB-UniRule"/>
</dbReference>
<comment type="function">
    <text evidence="18">Plays a role in viral genome replication by driving entry of quiescent cells into the cell cycle. Stimulation of progression from G1 to S phase allows the virus to efficiently use the cellular DNA replicating machinery to achieve viral genome replication. E7 protein has both transforming and trans-activating activities. Induces the disassembly of the E2F1 transcription factor from RB1, with subsequent transcriptional activation of E2F1-regulated S-phase genes. Interferes with host histone deacetylation mediated by HDAC1 and HDAC2, leading to transcription activation. Plays also a role in the inhibition of both antiviral and antiproliferative functions of host interferon alpha. Interaction with host TMEM173/STING impairs the ability of TMEM173/STING to sense cytosolic DNA and promote the production of type I interferon (IFN-alpha and IFN-beta).</text>
</comment>
<dbReference type="GO" id="GO:0006351">
    <property type="term" value="P:DNA-templated transcription"/>
    <property type="evidence" value="ECO:0007669"/>
    <property type="project" value="UniProtKB-UniRule"/>
</dbReference>
<evidence type="ECO:0000256" key="4">
    <source>
        <dbReference type="ARBA" id="ARBA00022581"/>
    </source>
</evidence>
<feature type="short sequence motif" description="LXCXE motif; interaction with host RB1 and TMEM173/STING" evidence="18">
    <location>
        <begin position="24"/>
        <end position="28"/>
    </location>
</feature>
<evidence type="ECO:0000256" key="6">
    <source>
        <dbReference type="ARBA" id="ARBA00022723"/>
    </source>
</evidence>
<comment type="PTM">
    <text evidence="18">Highly phosphorylated.</text>
</comment>
<evidence type="ECO:0000256" key="3">
    <source>
        <dbReference type="ARBA" id="ARBA00022562"/>
    </source>
</evidence>
<dbReference type="GO" id="GO:0003700">
    <property type="term" value="F:DNA-binding transcription factor activity"/>
    <property type="evidence" value="ECO:0007669"/>
    <property type="project" value="UniProtKB-UniRule"/>
</dbReference>
<keyword evidence="14 18" id="KW-1035">Host cytoplasm</keyword>
<dbReference type="EMBL" id="KX082661">
    <property type="protein sequence ID" value="ANJ89190.1"/>
    <property type="molecule type" value="Genomic_DNA"/>
</dbReference>
<gene>
    <name evidence="18" type="primary">E7</name>
</gene>
<dbReference type="PIRSF" id="PIRSF003407">
    <property type="entry name" value="Papvi_E7"/>
    <property type="match status" value="1"/>
</dbReference>
<evidence type="ECO:0000256" key="18">
    <source>
        <dbReference type="HAMAP-Rule" id="MF_04004"/>
    </source>
</evidence>
<keyword evidence="5 18" id="KW-1090">Inhibition of host innate immune response by virus</keyword>
<keyword evidence="12 18" id="KW-0010">Activator</keyword>
<evidence type="ECO:0000256" key="1">
    <source>
        <dbReference type="ARBA" id="ARBA00022504"/>
    </source>
</evidence>
<dbReference type="SUPFAM" id="SSF161234">
    <property type="entry name" value="E7 C-terminal domain-like"/>
    <property type="match status" value="1"/>
</dbReference>
<keyword evidence="9 18" id="KW-0862">Zinc</keyword>
<evidence type="ECO:0000256" key="5">
    <source>
        <dbReference type="ARBA" id="ARBA00022632"/>
    </source>
</evidence>
<dbReference type="Pfam" id="PF00527">
    <property type="entry name" value="E7"/>
    <property type="match status" value="1"/>
</dbReference>
<dbReference type="GO" id="GO:0003677">
    <property type="term" value="F:DNA binding"/>
    <property type="evidence" value="ECO:0007669"/>
    <property type="project" value="UniProtKB-UniRule"/>
</dbReference>
<evidence type="ECO:0000256" key="7">
    <source>
        <dbReference type="ARBA" id="ARBA00022771"/>
    </source>
</evidence>
<proteinExistence type="inferred from homology"/>
<evidence type="ECO:0000256" key="17">
    <source>
        <dbReference type="ARBA" id="ARBA00023309"/>
    </source>
</evidence>
<evidence type="ECO:0000313" key="20">
    <source>
        <dbReference type="EMBL" id="ANJ89190.1"/>
    </source>
</evidence>